<proteinExistence type="inferred from homology"/>
<comment type="similarity">
    <text evidence="2">Belongs to the FliN/MopA/SpaO family.</text>
</comment>
<dbReference type="AlphaFoldDB" id="A0A3L8PMI3"/>
<dbReference type="Gene3D" id="2.30.330.10">
    <property type="entry name" value="SpoA-like"/>
    <property type="match status" value="1"/>
</dbReference>
<feature type="domain" description="Flagellar motor switch protein FliN-like C-terminal" evidence="7">
    <location>
        <begin position="160"/>
        <end position="230"/>
    </location>
</feature>
<dbReference type="NCBIfam" id="TIGR02480">
    <property type="entry name" value="fliN"/>
    <property type="match status" value="1"/>
</dbReference>
<dbReference type="InterPro" id="IPR051469">
    <property type="entry name" value="FliN/MopA/SpaO"/>
</dbReference>
<keyword evidence="6" id="KW-0472">Membrane</keyword>
<comment type="caution">
    <text evidence="8">The sequence shown here is derived from an EMBL/GenBank/DDBJ whole genome shotgun (WGS) entry which is preliminary data.</text>
</comment>
<protein>
    <submittedName>
        <fullName evidence="8">Flagellar motor switch protein FliN</fullName>
    </submittedName>
</protein>
<evidence type="ECO:0000256" key="1">
    <source>
        <dbReference type="ARBA" id="ARBA00004413"/>
    </source>
</evidence>
<keyword evidence="5" id="KW-0283">Flagellar rotation</keyword>
<dbReference type="InterPro" id="IPR001172">
    <property type="entry name" value="FliN_T3SS_HrcQb"/>
</dbReference>
<sequence length="236" mass="23532">MTTAVDTALVRDLGEAAARHIPASEDVRVLGSEDGVQLAGFAGAAVADLGDGRVVALCAGDELVHALATSPLGTLSLAAALQPSFDAVAAHLGGTAGAARDVLVEELPGLIADLAVTILLGGHAVTAALVVPSAGLGGAAPTPQPSPEAPASAPARGIEMLHGVVMDVTVEIGRTRMPVRDLLSLAPGAVVELDRAAGSPADLLVNGRLIARGEVVVVDEDYALRITEILDPSAAH</sequence>
<keyword evidence="8" id="KW-0966">Cell projection</keyword>
<dbReference type="GO" id="GO:0071973">
    <property type="term" value="P:bacterial-type flagellum-dependent cell motility"/>
    <property type="evidence" value="ECO:0007669"/>
    <property type="project" value="InterPro"/>
</dbReference>
<evidence type="ECO:0000313" key="9">
    <source>
        <dbReference type="Proteomes" id="UP000282515"/>
    </source>
</evidence>
<name>A0A3L8PMI3_9ACTN</name>
<dbReference type="PANTHER" id="PTHR43484">
    <property type="match status" value="1"/>
</dbReference>
<evidence type="ECO:0000313" key="8">
    <source>
        <dbReference type="EMBL" id="RLV56480.1"/>
    </source>
</evidence>
<keyword evidence="3" id="KW-1003">Cell membrane</keyword>
<keyword evidence="8" id="KW-0969">Cilium</keyword>
<dbReference type="SUPFAM" id="SSF101801">
    <property type="entry name" value="Surface presentation of antigens (SPOA)"/>
    <property type="match status" value="1"/>
</dbReference>
<reference evidence="8 9" key="1">
    <citation type="submission" date="2018-10" db="EMBL/GenBank/DDBJ databases">
        <title>Aeromicrobium sp. 9W16Y-2 whole genome shotgun sequence.</title>
        <authorList>
            <person name="Li F."/>
        </authorList>
    </citation>
    <scope>NUCLEOTIDE SEQUENCE [LARGE SCALE GENOMIC DNA]</scope>
    <source>
        <strain evidence="8 9">9W16Y-2</strain>
    </source>
</reference>
<keyword evidence="4" id="KW-0145">Chemotaxis</keyword>
<keyword evidence="9" id="KW-1185">Reference proteome</keyword>
<dbReference type="PANTHER" id="PTHR43484:SF1">
    <property type="entry name" value="FLAGELLAR MOTOR SWITCH PROTEIN FLIN"/>
    <property type="match status" value="1"/>
</dbReference>
<dbReference type="InterPro" id="IPR001543">
    <property type="entry name" value="FliN-like_C"/>
</dbReference>
<gene>
    <name evidence="8" type="primary">fliN</name>
    <name evidence="8" type="ORF">D9V41_05225</name>
</gene>
<evidence type="ECO:0000256" key="4">
    <source>
        <dbReference type="ARBA" id="ARBA00022500"/>
    </source>
</evidence>
<dbReference type="GO" id="GO:0005886">
    <property type="term" value="C:plasma membrane"/>
    <property type="evidence" value="ECO:0007669"/>
    <property type="project" value="UniProtKB-SubCell"/>
</dbReference>
<dbReference type="InterPro" id="IPR036429">
    <property type="entry name" value="SpoA-like_sf"/>
</dbReference>
<evidence type="ECO:0000256" key="5">
    <source>
        <dbReference type="ARBA" id="ARBA00022779"/>
    </source>
</evidence>
<dbReference type="GO" id="GO:0006935">
    <property type="term" value="P:chemotaxis"/>
    <property type="evidence" value="ECO:0007669"/>
    <property type="project" value="UniProtKB-KW"/>
</dbReference>
<dbReference type="OrthoDB" id="9773459at2"/>
<evidence type="ECO:0000256" key="3">
    <source>
        <dbReference type="ARBA" id="ARBA00022475"/>
    </source>
</evidence>
<dbReference type="EMBL" id="RDBF01000003">
    <property type="protein sequence ID" value="RLV56480.1"/>
    <property type="molecule type" value="Genomic_DNA"/>
</dbReference>
<comment type="subcellular location">
    <subcellularLocation>
        <location evidence="1">Cell membrane</location>
        <topology evidence="1">Peripheral membrane protein</topology>
        <orientation evidence="1">Cytoplasmic side</orientation>
    </subcellularLocation>
</comment>
<dbReference type="GO" id="GO:0009425">
    <property type="term" value="C:bacterial-type flagellum basal body"/>
    <property type="evidence" value="ECO:0007669"/>
    <property type="project" value="InterPro"/>
</dbReference>
<dbReference type="PRINTS" id="PR00956">
    <property type="entry name" value="FLGMOTORFLIN"/>
</dbReference>
<dbReference type="Pfam" id="PF01052">
    <property type="entry name" value="FliMN_C"/>
    <property type="match status" value="1"/>
</dbReference>
<evidence type="ECO:0000256" key="2">
    <source>
        <dbReference type="ARBA" id="ARBA00009226"/>
    </source>
</evidence>
<dbReference type="RefSeq" id="WP_121793487.1">
    <property type="nucleotide sequence ID" value="NZ_RDBF01000003.1"/>
</dbReference>
<dbReference type="Proteomes" id="UP000282515">
    <property type="component" value="Unassembled WGS sequence"/>
</dbReference>
<dbReference type="InterPro" id="IPR012826">
    <property type="entry name" value="FliN"/>
</dbReference>
<evidence type="ECO:0000259" key="7">
    <source>
        <dbReference type="Pfam" id="PF01052"/>
    </source>
</evidence>
<keyword evidence="8" id="KW-0282">Flagellum</keyword>
<evidence type="ECO:0000256" key="6">
    <source>
        <dbReference type="ARBA" id="ARBA00023136"/>
    </source>
</evidence>
<organism evidence="8 9">
    <name type="scientific">Aeromicrobium phragmitis</name>
    <dbReference type="NCBI Taxonomy" id="2478914"/>
    <lineage>
        <taxon>Bacteria</taxon>
        <taxon>Bacillati</taxon>
        <taxon>Actinomycetota</taxon>
        <taxon>Actinomycetes</taxon>
        <taxon>Propionibacteriales</taxon>
        <taxon>Nocardioidaceae</taxon>
        <taxon>Aeromicrobium</taxon>
    </lineage>
</organism>
<accession>A0A3L8PMI3</accession>
<dbReference type="GO" id="GO:0003774">
    <property type="term" value="F:cytoskeletal motor activity"/>
    <property type="evidence" value="ECO:0007669"/>
    <property type="project" value="InterPro"/>
</dbReference>